<dbReference type="InterPro" id="IPR001206">
    <property type="entry name" value="Diacylglycerol_kinase_cat_dom"/>
</dbReference>
<evidence type="ECO:0000256" key="6">
    <source>
        <dbReference type="ARBA" id="ARBA00022840"/>
    </source>
</evidence>
<dbReference type="InterPro" id="IPR005218">
    <property type="entry name" value="Diacylglycerol/lipid_kinase"/>
</dbReference>
<keyword evidence="4" id="KW-0547">Nucleotide-binding</keyword>
<keyword evidence="7" id="KW-0444">Lipid biosynthesis</keyword>
<dbReference type="InterPro" id="IPR050187">
    <property type="entry name" value="Lipid_Phosphate_FormReg"/>
</dbReference>
<evidence type="ECO:0000256" key="7">
    <source>
        <dbReference type="ARBA" id="ARBA00023209"/>
    </source>
</evidence>
<name>G5IDH2_9FIRM</name>
<comment type="cofactor">
    <cofactor evidence="1">
        <name>Mg(2+)</name>
        <dbReference type="ChEBI" id="CHEBI:18420"/>
    </cofactor>
</comment>
<keyword evidence="3" id="KW-0808">Transferase</keyword>
<dbReference type="InterPro" id="IPR045540">
    <property type="entry name" value="YegS/DAGK_C"/>
</dbReference>
<keyword evidence="7" id="KW-0594">Phospholipid biosynthesis</keyword>
<dbReference type="InterPro" id="IPR017438">
    <property type="entry name" value="ATP-NAD_kinase_N"/>
</dbReference>
<dbReference type="Pfam" id="PF00781">
    <property type="entry name" value="DAGK_cat"/>
    <property type="match status" value="1"/>
</dbReference>
<evidence type="ECO:0000256" key="2">
    <source>
        <dbReference type="ARBA" id="ARBA00005983"/>
    </source>
</evidence>
<dbReference type="GO" id="GO:0005524">
    <property type="term" value="F:ATP binding"/>
    <property type="evidence" value="ECO:0007669"/>
    <property type="project" value="UniProtKB-KW"/>
</dbReference>
<dbReference type="PANTHER" id="PTHR12358">
    <property type="entry name" value="SPHINGOSINE KINASE"/>
    <property type="match status" value="1"/>
</dbReference>
<dbReference type="OrthoDB" id="9786026at2"/>
<dbReference type="PROSITE" id="PS50146">
    <property type="entry name" value="DAGK"/>
    <property type="match status" value="1"/>
</dbReference>
<evidence type="ECO:0000256" key="1">
    <source>
        <dbReference type="ARBA" id="ARBA00001946"/>
    </source>
</evidence>
<evidence type="ECO:0000313" key="11">
    <source>
        <dbReference type="Proteomes" id="UP000005384"/>
    </source>
</evidence>
<dbReference type="EMBL" id="ADLN01000019">
    <property type="protein sequence ID" value="EHI60464.1"/>
    <property type="molecule type" value="Genomic_DNA"/>
</dbReference>
<proteinExistence type="inferred from homology"/>
<gene>
    <name evidence="10" type="ORF">HMPREF9473_01549</name>
</gene>
<keyword evidence="7" id="KW-0443">Lipid metabolism</keyword>
<comment type="caution">
    <text evidence="10">The sequence shown here is derived from an EMBL/GenBank/DDBJ whole genome shotgun (WGS) entry which is preliminary data.</text>
</comment>
<dbReference type="SMART" id="SM00046">
    <property type="entry name" value="DAGKc"/>
    <property type="match status" value="1"/>
</dbReference>
<sequence length="308" mass="34312">MYYFIVNPNSRSGKGKKIWRRLEKQLINSGVEYEAHLTEKPGDASDFAALLTEGCKEPRIIVAMGGDGTVNEVLNGLAFCGPITLGYIPTGSGNDLARGLKLPKRPGRCLKKILNPRYHKLLDYGVVSYGLEEVAHRRFAVSAGIGYDAAVCHNLLYSRLKRVLNKIHLGKLSYILIGVKQLVLAHPTKGYLLLDGVQKVEFNHIYFISAHIHPYEGGGFKFAPKAKPADGMLDICVVHNAAKRKLIPILVNAYLGGRTNYRGVRHYTCQEAEIHTDKTMPVHVDGESCYCQNDLQIRCIEKKLRLIV</sequence>
<keyword evidence="11" id="KW-1185">Reference proteome</keyword>
<evidence type="ECO:0000256" key="5">
    <source>
        <dbReference type="ARBA" id="ARBA00022777"/>
    </source>
</evidence>
<dbReference type="HOGENOM" id="CLU_045532_0_2_9"/>
<dbReference type="PANTHER" id="PTHR12358:SF54">
    <property type="entry name" value="SPHINGOSINE KINASE RELATED PROTEIN"/>
    <property type="match status" value="1"/>
</dbReference>
<dbReference type="AlphaFoldDB" id="G5IDH2"/>
<dbReference type="GO" id="GO:0008654">
    <property type="term" value="P:phospholipid biosynthetic process"/>
    <property type="evidence" value="ECO:0007669"/>
    <property type="project" value="UniProtKB-KW"/>
</dbReference>
<dbReference type="RefSeq" id="WP_006779535.1">
    <property type="nucleotide sequence ID" value="NZ_CP040506.1"/>
</dbReference>
<keyword evidence="6" id="KW-0067">ATP-binding</keyword>
<dbReference type="InterPro" id="IPR016064">
    <property type="entry name" value="NAD/diacylglycerol_kinase_sf"/>
</dbReference>
<dbReference type="Pfam" id="PF19279">
    <property type="entry name" value="YegS_C"/>
    <property type="match status" value="1"/>
</dbReference>
<feature type="domain" description="DAGKc" evidence="9">
    <location>
        <begin position="1"/>
        <end position="130"/>
    </location>
</feature>
<organism evidence="10 11">
    <name type="scientific">Hungatella hathewayi WAL-18680</name>
    <dbReference type="NCBI Taxonomy" id="742737"/>
    <lineage>
        <taxon>Bacteria</taxon>
        <taxon>Bacillati</taxon>
        <taxon>Bacillota</taxon>
        <taxon>Clostridia</taxon>
        <taxon>Lachnospirales</taxon>
        <taxon>Lachnospiraceae</taxon>
        <taxon>Hungatella</taxon>
    </lineage>
</organism>
<dbReference type="SUPFAM" id="SSF111331">
    <property type="entry name" value="NAD kinase/diacylglycerol kinase-like"/>
    <property type="match status" value="1"/>
</dbReference>
<evidence type="ECO:0000256" key="8">
    <source>
        <dbReference type="ARBA" id="ARBA00023264"/>
    </source>
</evidence>
<reference evidence="10 11" key="1">
    <citation type="submission" date="2011-08" db="EMBL/GenBank/DDBJ databases">
        <title>The Genome Sequence of Clostridium hathewayi WAL-18680.</title>
        <authorList>
            <consortium name="The Broad Institute Genome Sequencing Platform"/>
            <person name="Earl A."/>
            <person name="Ward D."/>
            <person name="Feldgarden M."/>
            <person name="Gevers D."/>
            <person name="Finegold S.M."/>
            <person name="Summanen P.H."/>
            <person name="Molitoris D.R."/>
            <person name="Song M."/>
            <person name="Daigneault M."/>
            <person name="Allen-Vercoe E."/>
            <person name="Young S.K."/>
            <person name="Zeng Q."/>
            <person name="Gargeya S."/>
            <person name="Fitzgerald M."/>
            <person name="Haas B."/>
            <person name="Abouelleil A."/>
            <person name="Alvarado L."/>
            <person name="Arachchi H.M."/>
            <person name="Berlin A."/>
            <person name="Brown A."/>
            <person name="Chapman S.B."/>
            <person name="Chen Z."/>
            <person name="Dunbar C."/>
            <person name="Freedman E."/>
            <person name="Gearin G."/>
            <person name="Gellesch M."/>
            <person name="Goldberg J."/>
            <person name="Griggs A."/>
            <person name="Gujja S."/>
            <person name="Heiman D."/>
            <person name="Howarth C."/>
            <person name="Larson L."/>
            <person name="Lui A."/>
            <person name="MacDonald P.J.P."/>
            <person name="Montmayeur A."/>
            <person name="Murphy C."/>
            <person name="Neiman D."/>
            <person name="Pearson M."/>
            <person name="Priest M."/>
            <person name="Roberts A."/>
            <person name="Saif S."/>
            <person name="Shea T."/>
            <person name="Shenoy N."/>
            <person name="Sisk P."/>
            <person name="Stolte C."/>
            <person name="Sykes S."/>
            <person name="Wortman J."/>
            <person name="Nusbaum C."/>
            <person name="Birren B."/>
        </authorList>
    </citation>
    <scope>NUCLEOTIDE SEQUENCE [LARGE SCALE GENOMIC DNA]</scope>
    <source>
        <strain evidence="10 11">WAL-18680</strain>
    </source>
</reference>
<keyword evidence="5" id="KW-0418">Kinase</keyword>
<comment type="similarity">
    <text evidence="2">Belongs to the diacylglycerol/lipid kinase family.</text>
</comment>
<protein>
    <recommendedName>
        <fullName evidence="9">DAGKc domain-containing protein</fullName>
    </recommendedName>
</protein>
<dbReference type="Proteomes" id="UP000005384">
    <property type="component" value="Unassembled WGS sequence"/>
</dbReference>
<accession>G5IDH2</accession>
<dbReference type="NCBIfam" id="TIGR00147">
    <property type="entry name" value="YegS/Rv2252/BmrU family lipid kinase"/>
    <property type="match status" value="1"/>
</dbReference>
<dbReference type="Gene3D" id="2.60.200.40">
    <property type="match status" value="1"/>
</dbReference>
<evidence type="ECO:0000256" key="4">
    <source>
        <dbReference type="ARBA" id="ARBA00022741"/>
    </source>
</evidence>
<keyword evidence="8" id="KW-1208">Phospholipid metabolism</keyword>
<evidence type="ECO:0000313" key="10">
    <source>
        <dbReference type="EMBL" id="EHI60464.1"/>
    </source>
</evidence>
<dbReference type="PATRIC" id="fig|742737.3.peg.1567"/>
<evidence type="ECO:0000259" key="9">
    <source>
        <dbReference type="PROSITE" id="PS50146"/>
    </source>
</evidence>
<dbReference type="GO" id="GO:0016301">
    <property type="term" value="F:kinase activity"/>
    <property type="evidence" value="ECO:0007669"/>
    <property type="project" value="UniProtKB-KW"/>
</dbReference>
<evidence type="ECO:0000256" key="3">
    <source>
        <dbReference type="ARBA" id="ARBA00022679"/>
    </source>
</evidence>
<dbReference type="Gene3D" id="3.40.50.10330">
    <property type="entry name" value="Probable inorganic polyphosphate/atp-NAD kinase, domain 1"/>
    <property type="match status" value="1"/>
</dbReference>